<dbReference type="Gene3D" id="3.40.50.2000">
    <property type="entry name" value="Glycogen Phosphorylase B"/>
    <property type="match status" value="2"/>
</dbReference>
<evidence type="ECO:0000256" key="1">
    <source>
        <dbReference type="SAM" id="MobiDB-lite"/>
    </source>
</evidence>
<organism evidence="3 4">
    <name type="scientific">Fimbriiglobus ruber</name>
    <dbReference type="NCBI Taxonomy" id="1908690"/>
    <lineage>
        <taxon>Bacteria</taxon>
        <taxon>Pseudomonadati</taxon>
        <taxon>Planctomycetota</taxon>
        <taxon>Planctomycetia</taxon>
        <taxon>Gemmatales</taxon>
        <taxon>Gemmataceae</taxon>
        <taxon>Fimbriiglobus</taxon>
    </lineage>
</organism>
<protein>
    <recommendedName>
        <fullName evidence="2">Glycosyltransferase 2-like domain-containing protein</fullName>
    </recommendedName>
</protein>
<dbReference type="InterPro" id="IPR001173">
    <property type="entry name" value="Glyco_trans_2-like"/>
</dbReference>
<dbReference type="SUPFAM" id="SSF53448">
    <property type="entry name" value="Nucleotide-diphospho-sugar transferases"/>
    <property type="match status" value="1"/>
</dbReference>
<feature type="compositionally biased region" description="Basic and acidic residues" evidence="1">
    <location>
        <begin position="238"/>
        <end position="248"/>
    </location>
</feature>
<dbReference type="PANTHER" id="PTHR43685">
    <property type="entry name" value="GLYCOSYLTRANSFERASE"/>
    <property type="match status" value="1"/>
</dbReference>
<dbReference type="Pfam" id="PF13692">
    <property type="entry name" value="Glyco_trans_1_4"/>
    <property type="match status" value="1"/>
</dbReference>
<reference evidence="4" key="1">
    <citation type="submission" date="2017-06" db="EMBL/GenBank/DDBJ databases">
        <title>Genome analysis of Fimbriiglobus ruber SP5, the first member of the order Planctomycetales with confirmed chitinolytic capability.</title>
        <authorList>
            <person name="Ravin N.V."/>
            <person name="Rakitin A.L."/>
            <person name="Ivanova A.A."/>
            <person name="Beletsky A.V."/>
            <person name="Kulichevskaya I.S."/>
            <person name="Mardanov A.V."/>
            <person name="Dedysh S.N."/>
        </authorList>
    </citation>
    <scope>NUCLEOTIDE SEQUENCE [LARGE SCALE GENOMIC DNA]</scope>
    <source>
        <strain evidence="4">SP5</strain>
    </source>
</reference>
<dbReference type="Pfam" id="PF00535">
    <property type="entry name" value="Glycos_transf_2"/>
    <property type="match status" value="1"/>
</dbReference>
<proteinExistence type="predicted"/>
<feature type="region of interest" description="Disordered" evidence="1">
    <location>
        <begin position="202"/>
        <end position="259"/>
    </location>
</feature>
<dbReference type="InterPro" id="IPR029044">
    <property type="entry name" value="Nucleotide-diphossugar_trans"/>
</dbReference>
<comment type="caution">
    <text evidence="3">The sequence shown here is derived from an EMBL/GenBank/DDBJ whole genome shotgun (WGS) entry which is preliminary data.</text>
</comment>
<dbReference type="CDD" id="cd00761">
    <property type="entry name" value="Glyco_tranf_GTA_type"/>
    <property type="match status" value="1"/>
</dbReference>
<dbReference type="InterPro" id="IPR050834">
    <property type="entry name" value="Glycosyltransf_2"/>
</dbReference>
<sequence length="660" mass="71665">MPEPTISIVTPVYNGASLILRAIESLHRQTHSDWELLAVDDASTDASTALLEEATASDARIRVFRHRLNRGQSAARNTALDHARGEWIAYLDPNDEFYPDHLARAWEWRDKGDVLVFRYDQVIDAAAGPGFGSVVRYDPAARYDRMFTETIAAPLGVVHRRALLDRVGRFNEAMGRHPGEHEEGDLWRRFARAGATFTFVPAASGRSHARGDSPSQTRPARPDTPVVTGLPPAVSYEGRVESAPRESADGLPIPVGPNVALAPPQGTRPRVLFASYHCHFDPSSGATLSTRDLFHQLTARGWACAVATGPQLDNPNATPIGTVLATRPGLRRVDGRTGDLSFAVYDVPEDGFPATVFAPDPPAARRPPGPDEVRAFHDVVSRVAADFRPDVVLTYGGDPASTGVAAIGRRIGARVAFRLHNFAYSDTRAFAGCDAVIVPSEFSRSFHRSALGIECVVLPSVVDPNRVGADRPGGGKYVTFVNPEPAKGVFWFARIAEVLGRTRPDIPFLVVEGRGGSNWLDQCGIDLNGASIHLMSNTSDPRRFYRVTRVALVPSVWRESFGRVAVEAMLNGIPVIASDRGSLPEIVGTGRACLAIPAHITPETRVPPAAAEVGEWVSAIVRLWDDPAEYVRVSAAERTWHPGVVVPKWEKFLSEIAADL</sequence>
<dbReference type="Proteomes" id="UP000214646">
    <property type="component" value="Unassembled WGS sequence"/>
</dbReference>
<dbReference type="SUPFAM" id="SSF53756">
    <property type="entry name" value="UDP-Glycosyltransferase/glycogen phosphorylase"/>
    <property type="match status" value="1"/>
</dbReference>
<accession>A0A225E060</accession>
<name>A0A225E060_9BACT</name>
<dbReference type="EMBL" id="NIDE01000005">
    <property type="protein sequence ID" value="OWK41747.1"/>
    <property type="molecule type" value="Genomic_DNA"/>
</dbReference>
<feature type="domain" description="Glycosyltransferase 2-like" evidence="2">
    <location>
        <begin position="7"/>
        <end position="116"/>
    </location>
</feature>
<keyword evidence="4" id="KW-1185">Reference proteome</keyword>
<evidence type="ECO:0000259" key="2">
    <source>
        <dbReference type="Pfam" id="PF00535"/>
    </source>
</evidence>
<dbReference type="PANTHER" id="PTHR43685:SF2">
    <property type="entry name" value="GLYCOSYLTRANSFERASE 2-LIKE DOMAIN-CONTAINING PROTEIN"/>
    <property type="match status" value="1"/>
</dbReference>
<gene>
    <name evidence="3" type="ORF">FRUB_03825</name>
</gene>
<dbReference type="Gene3D" id="3.90.550.10">
    <property type="entry name" value="Spore Coat Polysaccharide Biosynthesis Protein SpsA, Chain A"/>
    <property type="match status" value="1"/>
</dbReference>
<dbReference type="OrthoDB" id="279645at2"/>
<evidence type="ECO:0000313" key="4">
    <source>
        <dbReference type="Proteomes" id="UP000214646"/>
    </source>
</evidence>
<dbReference type="AlphaFoldDB" id="A0A225E060"/>
<dbReference type="RefSeq" id="WP_088255003.1">
    <property type="nucleotide sequence ID" value="NZ_NIDE01000005.1"/>
</dbReference>
<evidence type="ECO:0000313" key="3">
    <source>
        <dbReference type="EMBL" id="OWK41747.1"/>
    </source>
</evidence>